<proteinExistence type="predicted"/>
<gene>
    <name evidence="2" type="ORF">GCM10011499_33760</name>
</gene>
<feature type="compositionally biased region" description="Basic and acidic residues" evidence="1">
    <location>
        <begin position="8"/>
        <end position="66"/>
    </location>
</feature>
<dbReference type="AlphaFoldDB" id="A0A916RNH2"/>
<evidence type="ECO:0000256" key="1">
    <source>
        <dbReference type="SAM" id="MobiDB-lite"/>
    </source>
</evidence>
<reference evidence="2 3" key="1">
    <citation type="journal article" date="2014" name="Int. J. Syst. Evol. Microbiol.">
        <title>Complete genome sequence of Corynebacterium casei LMG S-19264T (=DSM 44701T), isolated from a smear-ripened cheese.</title>
        <authorList>
            <consortium name="US DOE Joint Genome Institute (JGI-PGF)"/>
            <person name="Walter F."/>
            <person name="Albersmeier A."/>
            <person name="Kalinowski J."/>
            <person name="Ruckert C."/>
        </authorList>
    </citation>
    <scope>NUCLEOTIDE SEQUENCE [LARGE SCALE GENOMIC DNA]</scope>
    <source>
        <strain evidence="2 3">CGMCC 1.15896</strain>
    </source>
</reference>
<comment type="caution">
    <text evidence="2">The sequence shown here is derived from an EMBL/GenBank/DDBJ whole genome shotgun (WGS) entry which is preliminary data.</text>
</comment>
<keyword evidence="3" id="KW-1185">Reference proteome</keyword>
<dbReference type="OrthoDB" id="7961634at2"/>
<dbReference type="Proteomes" id="UP000596977">
    <property type="component" value="Unassembled WGS sequence"/>
</dbReference>
<feature type="compositionally biased region" description="Basic and acidic residues" evidence="1">
    <location>
        <begin position="81"/>
        <end position="92"/>
    </location>
</feature>
<organism evidence="2 3">
    <name type="scientific">Pelagibacterium lentulum</name>
    <dbReference type="NCBI Taxonomy" id="2029865"/>
    <lineage>
        <taxon>Bacteria</taxon>
        <taxon>Pseudomonadati</taxon>
        <taxon>Pseudomonadota</taxon>
        <taxon>Alphaproteobacteria</taxon>
        <taxon>Hyphomicrobiales</taxon>
        <taxon>Devosiaceae</taxon>
        <taxon>Pelagibacterium</taxon>
    </lineage>
</organism>
<dbReference type="InterPro" id="IPR045510">
    <property type="entry name" value="DUF6481"/>
</dbReference>
<sequence>MKSLKGSDFAERQKSSLEAKQAMLEKFKARPKFDDPQRVAERAERAARATQKAERIQAEKAAKDEAAQIQAANERLQASTDEEKKAERDRRYAARKARKK</sequence>
<protein>
    <submittedName>
        <fullName evidence="2">Uncharacterized protein</fullName>
    </submittedName>
</protein>
<feature type="region of interest" description="Disordered" evidence="1">
    <location>
        <begin position="1"/>
        <end position="100"/>
    </location>
</feature>
<accession>A0A916RNH2</accession>
<name>A0A916RNH2_9HYPH</name>
<evidence type="ECO:0000313" key="3">
    <source>
        <dbReference type="Proteomes" id="UP000596977"/>
    </source>
</evidence>
<evidence type="ECO:0000313" key="2">
    <source>
        <dbReference type="EMBL" id="GGA60766.1"/>
    </source>
</evidence>
<dbReference type="RefSeq" id="WP_127071558.1">
    <property type="nucleotide sequence ID" value="NZ_BMKB01000007.1"/>
</dbReference>
<dbReference type="EMBL" id="BMKB01000007">
    <property type="protein sequence ID" value="GGA60766.1"/>
    <property type="molecule type" value="Genomic_DNA"/>
</dbReference>
<dbReference type="Pfam" id="PF20089">
    <property type="entry name" value="DUF6481"/>
    <property type="match status" value="1"/>
</dbReference>